<evidence type="ECO:0008006" key="4">
    <source>
        <dbReference type="Google" id="ProtNLM"/>
    </source>
</evidence>
<evidence type="ECO:0000256" key="1">
    <source>
        <dbReference type="SAM" id="Phobius"/>
    </source>
</evidence>
<proteinExistence type="predicted"/>
<keyword evidence="1" id="KW-0472">Membrane</keyword>
<feature type="transmembrane region" description="Helical" evidence="1">
    <location>
        <begin position="270"/>
        <end position="289"/>
    </location>
</feature>
<feature type="transmembrane region" description="Helical" evidence="1">
    <location>
        <begin position="162"/>
        <end position="185"/>
    </location>
</feature>
<organism evidence="2 3">
    <name type="scientific">Sediminicola luteus</name>
    <dbReference type="NCBI Taxonomy" id="319238"/>
    <lineage>
        <taxon>Bacteria</taxon>
        <taxon>Pseudomonadati</taxon>
        <taxon>Bacteroidota</taxon>
        <taxon>Flavobacteriia</taxon>
        <taxon>Flavobacteriales</taxon>
        <taxon>Flavobacteriaceae</taxon>
        <taxon>Sediminicola</taxon>
    </lineage>
</organism>
<gene>
    <name evidence="2" type="ORF">B7P33_04435</name>
</gene>
<feature type="transmembrane region" description="Helical" evidence="1">
    <location>
        <begin position="197"/>
        <end position="216"/>
    </location>
</feature>
<dbReference type="RefSeq" id="WP_097442070.1">
    <property type="nucleotide sequence ID" value="NZ_NBWU01000001.1"/>
</dbReference>
<feature type="transmembrane region" description="Helical" evidence="1">
    <location>
        <begin position="364"/>
        <end position="383"/>
    </location>
</feature>
<feature type="transmembrane region" description="Helical" evidence="1">
    <location>
        <begin position="101"/>
        <end position="120"/>
    </location>
</feature>
<name>A0A2A4GC66_9FLAO</name>
<feature type="transmembrane region" description="Helical" evidence="1">
    <location>
        <begin position="236"/>
        <end position="258"/>
    </location>
</feature>
<dbReference type="OrthoDB" id="1418223at2"/>
<evidence type="ECO:0000313" key="3">
    <source>
        <dbReference type="Proteomes" id="UP000219559"/>
    </source>
</evidence>
<keyword evidence="1" id="KW-0812">Transmembrane</keyword>
<feature type="transmembrane region" description="Helical" evidence="1">
    <location>
        <begin position="309"/>
        <end position="331"/>
    </location>
</feature>
<feature type="transmembrane region" description="Helical" evidence="1">
    <location>
        <begin position="42"/>
        <end position="64"/>
    </location>
</feature>
<reference evidence="2 3" key="1">
    <citation type="submission" date="2017-04" db="EMBL/GenBank/DDBJ databases">
        <title>A new member of the family Flavobacteriaceae isolated from ascidians.</title>
        <authorList>
            <person name="Chen L."/>
        </authorList>
    </citation>
    <scope>NUCLEOTIDE SEQUENCE [LARGE SCALE GENOMIC DNA]</scope>
    <source>
        <strain evidence="2 3">HQA918</strain>
    </source>
</reference>
<feature type="transmembrane region" description="Helical" evidence="1">
    <location>
        <begin position="343"/>
        <end position="358"/>
    </location>
</feature>
<keyword evidence="1" id="KW-1133">Transmembrane helix</keyword>
<accession>A0A2A4GC66</accession>
<protein>
    <recommendedName>
        <fullName evidence="4">Polysaccharide biosynthesis protein C-terminal domain-containing protein</fullName>
    </recommendedName>
</protein>
<keyword evidence="3" id="KW-1185">Reference proteome</keyword>
<dbReference type="EMBL" id="NBWU01000001">
    <property type="protein sequence ID" value="PCE66549.1"/>
    <property type="molecule type" value="Genomic_DNA"/>
</dbReference>
<dbReference type="AlphaFoldDB" id="A0A2A4GC66"/>
<feature type="transmembrane region" description="Helical" evidence="1">
    <location>
        <begin position="76"/>
        <end position="95"/>
    </location>
</feature>
<sequence length="416" mass="47910">MKKGIFFLFVFGVCKGIVFFTPLLLAETLTLNDYGLLEYSLAGLGFFLNGIISLGVPGAIPYFLIKVKDKNLLNGFKIHPIWLSLLFIINILFFIFNREGIEYALVITVAYIISNQIFYSTKLKSISRSMEAVFVDSFMYISLLMVYVLINLNVLSNNIYSIYYALNLYALVYFIKACITIVNISSFKNAFRHYQKILKYSFHLLAGSILLFAITTTGRIMVEYFFDYEKVAVYGFFYRLAAIVIMIHQVVNILFFRQIYSFELAKLDKLLAWFYGGVYLLSLLFYFLSTDLIGQFSGFFRTNIDQNKTLYLILSCQMVMWIATAMNSNVIDRENLAKKNNRKLFLAVFVFGLVLLFGGQQLSLNMLCFVIFVLIFVSAYLQLNTLKQNSIIFRSSKIVLSSCFIFSSLLIFLELI</sequence>
<feature type="transmembrane region" description="Helical" evidence="1">
    <location>
        <begin position="132"/>
        <end position="150"/>
    </location>
</feature>
<comment type="caution">
    <text evidence="2">The sequence shown here is derived from an EMBL/GenBank/DDBJ whole genome shotgun (WGS) entry which is preliminary data.</text>
</comment>
<evidence type="ECO:0000313" key="2">
    <source>
        <dbReference type="EMBL" id="PCE66549.1"/>
    </source>
</evidence>
<dbReference type="Proteomes" id="UP000219559">
    <property type="component" value="Unassembled WGS sequence"/>
</dbReference>
<feature type="transmembrane region" description="Helical" evidence="1">
    <location>
        <begin position="395"/>
        <end position="413"/>
    </location>
</feature>